<reference evidence="1" key="1">
    <citation type="submission" date="2002-05" db="EMBL/GenBank/DDBJ databases">
        <title>Oryza sativa nipponbare(GA3) genomic DNA, chromosome 7, BAC clone:OSJNBa0057M23.</title>
        <authorList>
            <person name="Sasaki T."/>
            <person name="Matsumoto T."/>
            <person name="Katayose Y."/>
        </authorList>
    </citation>
    <scope>NUCLEOTIDE SEQUENCE</scope>
</reference>
<dbReference type="AlphaFoldDB" id="Q69QV8"/>
<gene>
    <name evidence="2" type="primary">P0474G09.106</name>
    <name evidence="1" type="ORF">OSJNBa0057M23.145</name>
</gene>
<evidence type="ECO:0000313" key="3">
    <source>
        <dbReference type="Proteomes" id="UP000000763"/>
    </source>
</evidence>
<reference evidence="2" key="2">
    <citation type="submission" date="2002-05" db="EMBL/GenBank/DDBJ databases">
        <title>Oryza sativa nipponbare(GA3) genomic DNA, chromosome 7, PAC clone:P0474G09.</title>
        <authorList>
            <person name="Sasaki T."/>
            <person name="Matsumoto T."/>
            <person name="Katayose Y."/>
        </authorList>
    </citation>
    <scope>NUCLEOTIDE SEQUENCE</scope>
</reference>
<accession>Q69QV8</accession>
<protein>
    <submittedName>
        <fullName evidence="2">Uncharacterized protein</fullName>
    </submittedName>
</protein>
<reference evidence="3" key="3">
    <citation type="journal article" date="2005" name="Nature">
        <title>The map-based sequence of the rice genome.</title>
        <authorList>
            <consortium name="International rice genome sequencing project (IRGSP)"/>
            <person name="Matsumoto T."/>
            <person name="Wu J."/>
            <person name="Kanamori H."/>
            <person name="Katayose Y."/>
            <person name="Fujisawa M."/>
            <person name="Namiki N."/>
            <person name="Mizuno H."/>
            <person name="Yamamoto K."/>
            <person name="Antonio B.A."/>
            <person name="Baba T."/>
            <person name="Sakata K."/>
            <person name="Nagamura Y."/>
            <person name="Aoki H."/>
            <person name="Arikawa K."/>
            <person name="Arita K."/>
            <person name="Bito T."/>
            <person name="Chiden Y."/>
            <person name="Fujitsuka N."/>
            <person name="Fukunaka R."/>
            <person name="Hamada M."/>
            <person name="Harada C."/>
            <person name="Hayashi A."/>
            <person name="Hijishita S."/>
            <person name="Honda M."/>
            <person name="Hosokawa S."/>
            <person name="Ichikawa Y."/>
            <person name="Idonuma A."/>
            <person name="Iijima M."/>
            <person name="Ikeda M."/>
            <person name="Ikeno M."/>
            <person name="Ito K."/>
            <person name="Ito S."/>
            <person name="Ito T."/>
            <person name="Ito Y."/>
            <person name="Ito Y."/>
            <person name="Iwabuchi A."/>
            <person name="Kamiya K."/>
            <person name="Karasawa W."/>
            <person name="Kurita K."/>
            <person name="Katagiri S."/>
            <person name="Kikuta A."/>
            <person name="Kobayashi H."/>
            <person name="Kobayashi N."/>
            <person name="Machita K."/>
            <person name="Maehara T."/>
            <person name="Masukawa M."/>
            <person name="Mizubayashi T."/>
            <person name="Mukai Y."/>
            <person name="Nagasaki H."/>
            <person name="Nagata Y."/>
            <person name="Naito S."/>
            <person name="Nakashima M."/>
            <person name="Nakama Y."/>
            <person name="Nakamichi Y."/>
            <person name="Nakamura M."/>
            <person name="Meguro A."/>
            <person name="Negishi M."/>
            <person name="Ohta I."/>
            <person name="Ohta T."/>
            <person name="Okamoto M."/>
            <person name="Ono N."/>
            <person name="Saji S."/>
            <person name="Sakaguchi M."/>
            <person name="Sakai K."/>
            <person name="Shibata M."/>
            <person name="Shimokawa T."/>
            <person name="Song J."/>
            <person name="Takazaki Y."/>
            <person name="Terasawa K."/>
            <person name="Tsugane M."/>
            <person name="Tsuji K."/>
            <person name="Ueda S."/>
            <person name="Waki K."/>
            <person name="Yamagata H."/>
            <person name="Yamamoto M."/>
            <person name="Yamamoto S."/>
            <person name="Yamane H."/>
            <person name="Yoshiki S."/>
            <person name="Yoshihara R."/>
            <person name="Yukawa K."/>
            <person name="Zhong H."/>
            <person name="Yano M."/>
            <person name="Yuan Q."/>
            <person name="Ouyang S."/>
            <person name="Liu J."/>
            <person name="Jones K.M."/>
            <person name="Gansberger K."/>
            <person name="Moffat K."/>
            <person name="Hill J."/>
            <person name="Bera J."/>
            <person name="Fadrosh D."/>
            <person name="Jin S."/>
            <person name="Johri S."/>
            <person name="Kim M."/>
            <person name="Overton L."/>
            <person name="Reardon M."/>
            <person name="Tsitrin T."/>
            <person name="Vuong H."/>
            <person name="Weaver B."/>
            <person name="Ciecko A."/>
            <person name="Tallon L."/>
            <person name="Jackson J."/>
            <person name="Pai G."/>
            <person name="Aken S.V."/>
            <person name="Utterback T."/>
            <person name="Reidmuller S."/>
            <person name="Feldblyum T."/>
            <person name="Hsiao J."/>
            <person name="Zismann V."/>
            <person name="Iobst S."/>
            <person name="de Vazeille A.R."/>
            <person name="Buell C.R."/>
            <person name="Ying K."/>
            <person name="Li Y."/>
            <person name="Lu T."/>
            <person name="Huang Y."/>
            <person name="Zhao Q."/>
            <person name="Feng Q."/>
            <person name="Zhang L."/>
            <person name="Zhu J."/>
            <person name="Weng Q."/>
            <person name="Mu J."/>
            <person name="Lu Y."/>
            <person name="Fan D."/>
            <person name="Liu Y."/>
            <person name="Guan J."/>
            <person name="Zhang Y."/>
            <person name="Yu S."/>
            <person name="Liu X."/>
            <person name="Zhang Y."/>
            <person name="Hong G."/>
            <person name="Han B."/>
            <person name="Choisne N."/>
            <person name="Demange N."/>
            <person name="Orjeda G."/>
            <person name="Samain S."/>
            <person name="Cattolico L."/>
            <person name="Pelletier E."/>
            <person name="Couloux A."/>
            <person name="Segurens B."/>
            <person name="Wincker P."/>
            <person name="D'Hont A."/>
            <person name="Scarpelli C."/>
            <person name="Weissenbach J."/>
            <person name="Salanoubat M."/>
            <person name="Quetier F."/>
            <person name="Yu Y."/>
            <person name="Kim H.R."/>
            <person name="Rambo T."/>
            <person name="Currie J."/>
            <person name="Collura K."/>
            <person name="Luo M."/>
            <person name="Yang T."/>
            <person name="Ammiraju J.S.S."/>
            <person name="Engler F."/>
            <person name="Soderlund C."/>
            <person name="Wing R.A."/>
            <person name="Palmer L.E."/>
            <person name="de la Bastide M."/>
            <person name="Spiegel L."/>
            <person name="Nascimento L."/>
            <person name="Zutavern T."/>
            <person name="O'Shaughnessy A."/>
            <person name="Dike S."/>
            <person name="Dedhia N."/>
            <person name="Preston R."/>
            <person name="Balija V."/>
            <person name="McCombie W.R."/>
            <person name="Chow T."/>
            <person name="Chen H."/>
            <person name="Chung M."/>
            <person name="Chen C."/>
            <person name="Shaw J."/>
            <person name="Wu H."/>
            <person name="Hsiao K."/>
            <person name="Chao Y."/>
            <person name="Chu M."/>
            <person name="Cheng C."/>
            <person name="Hour A."/>
            <person name="Lee P."/>
            <person name="Lin S."/>
            <person name="Lin Y."/>
            <person name="Liou J."/>
            <person name="Liu S."/>
            <person name="Hsing Y."/>
            <person name="Raghuvanshi S."/>
            <person name="Mohanty A."/>
            <person name="Bharti A.K."/>
            <person name="Gaur A."/>
            <person name="Gupta V."/>
            <person name="Kumar D."/>
            <person name="Ravi V."/>
            <person name="Vij S."/>
            <person name="Kapur A."/>
            <person name="Khurana P."/>
            <person name="Khurana P."/>
            <person name="Khurana J.P."/>
            <person name="Tyagi A.K."/>
            <person name="Gaikwad K."/>
            <person name="Singh A."/>
            <person name="Dalal V."/>
            <person name="Srivastava S."/>
            <person name="Dixit A."/>
            <person name="Pal A.K."/>
            <person name="Ghazi I.A."/>
            <person name="Yadav M."/>
            <person name="Pandit A."/>
            <person name="Bhargava A."/>
            <person name="Sureshbabu K."/>
            <person name="Batra K."/>
            <person name="Sharma T.R."/>
            <person name="Mohapatra T."/>
            <person name="Singh N.K."/>
            <person name="Messing J."/>
            <person name="Nelson A.B."/>
            <person name="Fuks G."/>
            <person name="Kavchok S."/>
            <person name="Keizer G."/>
            <person name="Linton E."/>
            <person name="Llaca V."/>
            <person name="Song R."/>
            <person name="Tanyolac B."/>
            <person name="Young S."/>
            <person name="Ho-Il K."/>
            <person name="Hahn J.H."/>
            <person name="Sangsakoo G."/>
            <person name="Vanavichit A."/>
            <person name="de Mattos Luiz.A.T."/>
            <person name="Zimmer P.D."/>
            <person name="Malone G."/>
            <person name="Dellagostin O."/>
            <person name="de Oliveira A.C."/>
            <person name="Bevan M."/>
            <person name="Bancroft I."/>
            <person name="Minx P."/>
            <person name="Cordum H."/>
            <person name="Wilson R."/>
            <person name="Cheng Z."/>
            <person name="Jin W."/>
            <person name="Jiang J."/>
            <person name="Leong S.A."/>
            <person name="Iwama H."/>
            <person name="Gojobori T."/>
            <person name="Itoh T."/>
            <person name="Niimura Y."/>
            <person name="Fujii Y."/>
            <person name="Habara T."/>
            <person name="Sakai H."/>
            <person name="Sato Y."/>
            <person name="Wilson G."/>
            <person name="Kumar K."/>
            <person name="McCouch S."/>
            <person name="Juretic N."/>
            <person name="Hoen D."/>
            <person name="Wright S."/>
            <person name="Bruskiewich R."/>
            <person name="Bureau T."/>
            <person name="Miyao A."/>
            <person name="Hirochika H."/>
            <person name="Nishikawa T."/>
            <person name="Kadowaki K."/>
            <person name="Sugiura M."/>
            <person name="Burr B."/>
            <person name="Sasaki T."/>
        </authorList>
    </citation>
    <scope>NUCLEOTIDE SEQUENCE [LARGE SCALE GENOMIC DNA]</scope>
    <source>
        <strain evidence="3">cv. Nipponbare</strain>
    </source>
</reference>
<evidence type="ECO:0000313" key="2">
    <source>
        <dbReference type="EMBL" id="BAD31300.1"/>
    </source>
</evidence>
<reference evidence="3" key="4">
    <citation type="journal article" date="2008" name="Nucleic Acids Res.">
        <title>The rice annotation project database (RAP-DB): 2008 update.</title>
        <authorList>
            <consortium name="The rice annotation project (RAP)"/>
        </authorList>
    </citation>
    <scope>GENOME REANNOTATION</scope>
    <source>
        <strain evidence="3">cv. Nipponbare</strain>
    </source>
</reference>
<dbReference type="Proteomes" id="UP000000763">
    <property type="component" value="Chromosome 7"/>
</dbReference>
<proteinExistence type="predicted"/>
<dbReference type="EMBL" id="AP005309">
    <property type="protein sequence ID" value="BAD31300.1"/>
    <property type="molecule type" value="Genomic_DNA"/>
</dbReference>
<organism evidence="2 3">
    <name type="scientific">Oryza sativa subsp. japonica</name>
    <name type="common">Rice</name>
    <dbReference type="NCBI Taxonomy" id="39947"/>
    <lineage>
        <taxon>Eukaryota</taxon>
        <taxon>Viridiplantae</taxon>
        <taxon>Streptophyta</taxon>
        <taxon>Embryophyta</taxon>
        <taxon>Tracheophyta</taxon>
        <taxon>Spermatophyta</taxon>
        <taxon>Magnoliopsida</taxon>
        <taxon>Liliopsida</taxon>
        <taxon>Poales</taxon>
        <taxon>Poaceae</taxon>
        <taxon>BOP clade</taxon>
        <taxon>Oryzoideae</taxon>
        <taxon>Oryzeae</taxon>
        <taxon>Oryzinae</taxon>
        <taxon>Oryza</taxon>
        <taxon>Oryza sativa</taxon>
    </lineage>
</organism>
<evidence type="ECO:0000313" key="1">
    <source>
        <dbReference type="EMBL" id="BAD30965.1"/>
    </source>
</evidence>
<sequence>MALLVMEFIWPESNGRVSYCTKTPFELFEADDLVSEVAAAGPTVSGIHPEYVVPAGKQLAL</sequence>
<name>Q69QV8_ORYSJ</name>
<dbReference type="EMBL" id="AP005165">
    <property type="protein sequence ID" value="BAD30965.1"/>
    <property type="molecule type" value="Genomic_DNA"/>
</dbReference>